<keyword evidence="3" id="KW-0479">Metal-binding</keyword>
<accession>N6W0V6</accession>
<dbReference type="GO" id="GO:0051539">
    <property type="term" value="F:4 iron, 4 sulfur cluster binding"/>
    <property type="evidence" value="ECO:0007669"/>
    <property type="project" value="UniProtKB-KW"/>
</dbReference>
<keyword evidence="4" id="KW-0677">Repeat</keyword>
<organism evidence="9 10">
    <name type="scientific">Marinobacter nanhaiticus D15-8W</name>
    <dbReference type="NCBI Taxonomy" id="626887"/>
    <lineage>
        <taxon>Bacteria</taxon>
        <taxon>Pseudomonadati</taxon>
        <taxon>Pseudomonadota</taxon>
        <taxon>Gammaproteobacteria</taxon>
        <taxon>Pseudomonadales</taxon>
        <taxon>Marinobacteraceae</taxon>
        <taxon>Marinobacter</taxon>
    </lineage>
</organism>
<dbReference type="RefSeq" id="WP_004580451.1">
    <property type="nucleotide sequence ID" value="NZ_AP028878.1"/>
</dbReference>
<keyword evidence="10" id="KW-1185">Reference proteome</keyword>
<dbReference type="PANTHER" id="PTHR47153">
    <property type="entry name" value="LACTATE UTILIZATION PROTEIN B"/>
    <property type="match status" value="1"/>
</dbReference>
<evidence type="ECO:0000256" key="2">
    <source>
        <dbReference type="ARBA" id="ARBA00022485"/>
    </source>
</evidence>
<dbReference type="GO" id="GO:0006089">
    <property type="term" value="P:lactate metabolic process"/>
    <property type="evidence" value="ECO:0007669"/>
    <property type="project" value="InterPro"/>
</dbReference>
<dbReference type="InterPro" id="IPR017900">
    <property type="entry name" value="4Fe4S_Fe_S_CS"/>
</dbReference>
<keyword evidence="5" id="KW-0249">Electron transport</keyword>
<evidence type="ECO:0000256" key="5">
    <source>
        <dbReference type="ARBA" id="ARBA00022982"/>
    </source>
</evidence>
<keyword evidence="1" id="KW-0813">Transport</keyword>
<dbReference type="Pfam" id="PF13183">
    <property type="entry name" value="Fer4_8"/>
    <property type="match status" value="1"/>
</dbReference>
<keyword evidence="2" id="KW-0004">4Fe-4S</keyword>
<dbReference type="InterPro" id="IPR009051">
    <property type="entry name" value="Helical_ferredxn"/>
</dbReference>
<dbReference type="SUPFAM" id="SSF46548">
    <property type="entry name" value="alpha-helical ferredoxin"/>
    <property type="match status" value="1"/>
</dbReference>
<evidence type="ECO:0000313" key="10">
    <source>
        <dbReference type="Proteomes" id="UP000013165"/>
    </source>
</evidence>
<keyword evidence="7" id="KW-0411">Iron-sulfur</keyword>
<dbReference type="NCBIfam" id="TIGR00273">
    <property type="entry name" value="LutB/LldF family L-lactate oxidation iron-sulfur protein"/>
    <property type="match status" value="1"/>
</dbReference>
<dbReference type="EMBL" id="APLQ01000011">
    <property type="protein sequence ID" value="ENO16165.1"/>
    <property type="molecule type" value="Genomic_DNA"/>
</dbReference>
<dbReference type="InterPro" id="IPR004452">
    <property type="entry name" value="LutB/LldF"/>
</dbReference>
<keyword evidence="6" id="KW-0408">Iron</keyword>
<evidence type="ECO:0000313" key="9">
    <source>
        <dbReference type="EMBL" id="ENO16165.1"/>
    </source>
</evidence>
<evidence type="ECO:0000256" key="4">
    <source>
        <dbReference type="ARBA" id="ARBA00022737"/>
    </source>
</evidence>
<feature type="domain" description="4Fe-4S ferredoxin-type" evidence="8">
    <location>
        <begin position="307"/>
        <end position="337"/>
    </location>
</feature>
<dbReference type="InterPro" id="IPR024569">
    <property type="entry name" value="LutB_C"/>
</dbReference>
<dbReference type="SUPFAM" id="SSF100950">
    <property type="entry name" value="NagB/RpiA/CoA transferase-like"/>
    <property type="match status" value="1"/>
</dbReference>
<comment type="caution">
    <text evidence="9">The sequence shown here is derived from an EMBL/GenBank/DDBJ whole genome shotgun (WGS) entry which is preliminary data.</text>
</comment>
<sequence length="480" mass="53612">MSGFSTHPDHDFDVRVHDALGNEELRESFHGAMHFLRDKRRSQFPDLDALEALRDRGAAIRDRALARLPDLLEQLEKNCLRNGIQVHWADTAEEANTLITDLVRSIDGKRIVKGKSMATEEIGLNTAFEAAGFTCLESDMGEYIVQQAKETPSHIIMPAIHRNKASIARQFHEQIPETPYTEDVDELIGTGRRVLRRAFAEADVGISGVNFAVAETGTLCLVENEGNGRMSTTVPEMHIAVMGIEKVIERLADLPDLLRLLTRSATGQAITTYFNLISGPRKDNEIDGPRQVHLVLLDNGRSRIYADRQLRETLRCIRCGACMNHCPVYERLGGHAYGTVYPGPIGQVVMPQLFGLDRAGKLTQACSLNGACGEACPVRIPLPDLIRRLRHEGVTHEAGSPVKGHGRQRKAGEALIWKAWSLIHRTPWLYSLTTRFATRGRRLLPPLPQAWTRHRAPLEPAEQSFREMMARRGDSPGDQQ</sequence>
<evidence type="ECO:0000256" key="6">
    <source>
        <dbReference type="ARBA" id="ARBA00023004"/>
    </source>
</evidence>
<dbReference type="InterPro" id="IPR037171">
    <property type="entry name" value="NagB/RpiA_transferase-like"/>
</dbReference>
<proteinExistence type="predicted"/>
<evidence type="ECO:0000256" key="3">
    <source>
        <dbReference type="ARBA" id="ARBA00022723"/>
    </source>
</evidence>
<protein>
    <submittedName>
        <fullName evidence="9">Iron-sulfur cluster-binding protein</fullName>
    </submittedName>
</protein>
<evidence type="ECO:0000256" key="7">
    <source>
        <dbReference type="ARBA" id="ARBA00023014"/>
    </source>
</evidence>
<dbReference type="PATRIC" id="fig|626887.3.peg.2493"/>
<dbReference type="HOGENOM" id="CLU_027059_2_0_6"/>
<dbReference type="STRING" id="626887.J057_12451"/>
<dbReference type="InterPro" id="IPR003741">
    <property type="entry name" value="LUD_dom"/>
</dbReference>
<gene>
    <name evidence="9" type="ORF">J057_12451</name>
</gene>
<dbReference type="PROSITE" id="PS51379">
    <property type="entry name" value="4FE4S_FER_2"/>
    <property type="match status" value="1"/>
</dbReference>
<dbReference type="Pfam" id="PF11870">
    <property type="entry name" value="LutB_C"/>
    <property type="match status" value="1"/>
</dbReference>
<dbReference type="AlphaFoldDB" id="N6W0V6"/>
<dbReference type="InterPro" id="IPR024185">
    <property type="entry name" value="FTHF_cligase-like_sf"/>
</dbReference>
<dbReference type="GO" id="GO:0046872">
    <property type="term" value="F:metal ion binding"/>
    <property type="evidence" value="ECO:0007669"/>
    <property type="project" value="UniProtKB-KW"/>
</dbReference>
<dbReference type="Proteomes" id="UP000013165">
    <property type="component" value="Unassembled WGS sequence"/>
</dbReference>
<dbReference type="OrthoDB" id="5289041at2"/>
<reference evidence="9 10" key="1">
    <citation type="journal article" date="2013" name="Genome Announc.">
        <title>Genome Sequence of the Polycyclic Aromatic Hydrocarbon-Degrading Bacterium Strain Marinobacter nanhaiticus D15-8WT.</title>
        <authorList>
            <person name="Cui Z."/>
            <person name="Gao W."/>
            <person name="Li Q."/>
            <person name="Xu G."/>
            <person name="Zheng L."/>
        </authorList>
    </citation>
    <scope>NUCLEOTIDE SEQUENCE [LARGE SCALE GENOMIC DNA]</scope>
    <source>
        <strain evidence="9 10">D15-8W</strain>
    </source>
</reference>
<name>N6W0V6_9GAMM</name>
<evidence type="ECO:0000259" key="8">
    <source>
        <dbReference type="PROSITE" id="PS51379"/>
    </source>
</evidence>
<dbReference type="Pfam" id="PF02589">
    <property type="entry name" value="LUD_dom"/>
    <property type="match status" value="1"/>
</dbReference>
<dbReference type="eggNOG" id="COG1139">
    <property type="taxonomic scope" value="Bacteria"/>
</dbReference>
<dbReference type="InterPro" id="IPR017896">
    <property type="entry name" value="4Fe4S_Fe-S-bd"/>
</dbReference>
<evidence type="ECO:0000256" key="1">
    <source>
        <dbReference type="ARBA" id="ARBA00022448"/>
    </source>
</evidence>
<dbReference type="PANTHER" id="PTHR47153:SF2">
    <property type="entry name" value="LACTATE UTILIZATION PROTEIN B"/>
    <property type="match status" value="1"/>
</dbReference>
<dbReference type="Gene3D" id="1.10.1060.10">
    <property type="entry name" value="Alpha-helical ferredoxin"/>
    <property type="match status" value="1"/>
</dbReference>
<dbReference type="Gene3D" id="3.40.50.10420">
    <property type="entry name" value="NagB/RpiA/CoA transferase-like"/>
    <property type="match status" value="1"/>
</dbReference>
<dbReference type="PROSITE" id="PS00198">
    <property type="entry name" value="4FE4S_FER_1"/>
    <property type="match status" value="1"/>
</dbReference>